<accession>A0A3G5A930</accession>
<dbReference type="SUPFAM" id="SSF52047">
    <property type="entry name" value="RNI-like"/>
    <property type="match status" value="1"/>
</dbReference>
<proteinExistence type="predicted"/>
<name>A0A3G5A930_9VIRU</name>
<dbReference type="Gene3D" id="3.80.10.10">
    <property type="entry name" value="Ribonuclease Inhibitor"/>
    <property type="match status" value="1"/>
</dbReference>
<reference evidence="1" key="1">
    <citation type="submission" date="2018-10" db="EMBL/GenBank/DDBJ databases">
        <title>Hidden diversity of soil giant viruses.</title>
        <authorList>
            <person name="Schulz F."/>
            <person name="Alteio L."/>
            <person name="Goudeau D."/>
            <person name="Ryan E.M."/>
            <person name="Malmstrom R.R."/>
            <person name="Blanchard J."/>
            <person name="Woyke T."/>
        </authorList>
    </citation>
    <scope>NUCLEOTIDE SEQUENCE</scope>
    <source>
        <strain evidence="1">HYV1</strain>
    </source>
</reference>
<protein>
    <submittedName>
        <fullName evidence="1">Uncharacterized protein</fullName>
    </submittedName>
</protein>
<gene>
    <name evidence="1" type="ORF">Hyperionvirus11_59</name>
</gene>
<organism evidence="1">
    <name type="scientific">Hyperionvirus sp</name>
    <dbReference type="NCBI Taxonomy" id="2487770"/>
    <lineage>
        <taxon>Viruses</taxon>
        <taxon>Varidnaviria</taxon>
        <taxon>Bamfordvirae</taxon>
        <taxon>Nucleocytoviricota</taxon>
        <taxon>Megaviricetes</taxon>
        <taxon>Imitervirales</taxon>
        <taxon>Mimiviridae</taxon>
        <taxon>Klosneuvirinae</taxon>
    </lineage>
</organism>
<dbReference type="InterPro" id="IPR032675">
    <property type="entry name" value="LRR_dom_sf"/>
</dbReference>
<evidence type="ECO:0000313" key="1">
    <source>
        <dbReference type="EMBL" id="AYV83786.1"/>
    </source>
</evidence>
<dbReference type="EMBL" id="MK072393">
    <property type="protein sequence ID" value="AYV83786.1"/>
    <property type="molecule type" value="Genomic_DNA"/>
</dbReference>
<sequence length="158" mass="18238">MTYVDNIYLGENLENLSSVRTLILKGCDGVKDNTLKNFISVDHLEISHLRIYGSSFAYLRKLTHLTINRCPILNTNMQYLSKITNLEIRCCPKISDSGINYLKNLREIIIEEDEPTLLTERAFRPLMFLKKIRIVAGSNITDWNNHLRSRGVMIVPKI</sequence>